<organism evidence="4 5">
    <name type="scientific">Phenylobacterium glaciei</name>
    <dbReference type="NCBI Taxonomy" id="2803784"/>
    <lineage>
        <taxon>Bacteria</taxon>
        <taxon>Pseudomonadati</taxon>
        <taxon>Pseudomonadota</taxon>
        <taxon>Alphaproteobacteria</taxon>
        <taxon>Caulobacterales</taxon>
        <taxon>Caulobacteraceae</taxon>
        <taxon>Phenylobacterium</taxon>
    </lineage>
</organism>
<gene>
    <name evidence="4" type="ORF">JKL49_18015</name>
</gene>
<evidence type="ECO:0000313" key="4">
    <source>
        <dbReference type="EMBL" id="MBR7621294.1"/>
    </source>
</evidence>
<comment type="caution">
    <text evidence="4">The sequence shown here is derived from an EMBL/GenBank/DDBJ whole genome shotgun (WGS) entry which is preliminary data.</text>
</comment>
<accession>A0A941D448</accession>
<dbReference type="SUPFAM" id="SSF55729">
    <property type="entry name" value="Acyl-CoA N-acyltransferases (Nat)"/>
    <property type="match status" value="1"/>
</dbReference>
<keyword evidence="2" id="KW-0012">Acyltransferase</keyword>
<evidence type="ECO:0000256" key="1">
    <source>
        <dbReference type="ARBA" id="ARBA00022679"/>
    </source>
</evidence>
<dbReference type="EMBL" id="JAGSGD010000001">
    <property type="protein sequence ID" value="MBR7621294.1"/>
    <property type="molecule type" value="Genomic_DNA"/>
</dbReference>
<protein>
    <submittedName>
        <fullName evidence="4">GNAT family N-acetyltransferase</fullName>
    </submittedName>
</protein>
<name>A0A941D448_9CAUL</name>
<evidence type="ECO:0000313" key="5">
    <source>
        <dbReference type="Proteomes" id="UP000622580"/>
    </source>
</evidence>
<evidence type="ECO:0000259" key="3">
    <source>
        <dbReference type="PROSITE" id="PS51186"/>
    </source>
</evidence>
<keyword evidence="5" id="KW-1185">Reference proteome</keyword>
<reference evidence="4" key="1">
    <citation type="submission" date="2021-04" db="EMBL/GenBank/DDBJ databases">
        <title>Draft genome assembly of strain Phenylobacterium sp. 20VBR1 using MiniION and Illumina platforms.</title>
        <authorList>
            <person name="Thomas F.A."/>
            <person name="Krishnan K.P."/>
            <person name="Sinha R.K."/>
        </authorList>
    </citation>
    <scope>NUCLEOTIDE SEQUENCE</scope>
    <source>
        <strain evidence="4">20VBR1</strain>
    </source>
</reference>
<dbReference type="InterPro" id="IPR016181">
    <property type="entry name" value="Acyl_CoA_acyltransferase"/>
</dbReference>
<dbReference type="InterPro" id="IPR000182">
    <property type="entry name" value="GNAT_dom"/>
</dbReference>
<dbReference type="AlphaFoldDB" id="A0A941D448"/>
<proteinExistence type="predicted"/>
<dbReference type="CDD" id="cd04301">
    <property type="entry name" value="NAT_SF"/>
    <property type="match status" value="1"/>
</dbReference>
<dbReference type="Proteomes" id="UP000622580">
    <property type="component" value="Unassembled WGS sequence"/>
</dbReference>
<dbReference type="PROSITE" id="PS51186">
    <property type="entry name" value="GNAT"/>
    <property type="match status" value="1"/>
</dbReference>
<dbReference type="PANTHER" id="PTHR43877:SF1">
    <property type="entry name" value="ACETYLTRANSFERASE"/>
    <property type="match status" value="1"/>
</dbReference>
<keyword evidence="1" id="KW-0808">Transferase</keyword>
<dbReference type="Gene3D" id="3.40.630.30">
    <property type="match status" value="1"/>
</dbReference>
<sequence length="207" mass="21969">MLDRLEHGVAVTLLNRRYAAHAVLAAPRGALAIRPATPADVGTLRALMEQAIRIHLAAYLPPEGVAASFEIMGLDTQLIADGTYFVVEADGQIAGCGGWSRRATLFGGDHSAGRDAALVDPATEPARIRAMYTHPDFARRGVGKLILDTCEAAASAEGFSRCEMAATLSGEPLYRATGYKTIEPFEADTSSGFKVPLIRMGKVLARA</sequence>
<dbReference type="PANTHER" id="PTHR43877">
    <property type="entry name" value="AMINOALKYLPHOSPHONATE N-ACETYLTRANSFERASE-RELATED-RELATED"/>
    <property type="match status" value="1"/>
</dbReference>
<dbReference type="GO" id="GO:0016747">
    <property type="term" value="F:acyltransferase activity, transferring groups other than amino-acyl groups"/>
    <property type="evidence" value="ECO:0007669"/>
    <property type="project" value="InterPro"/>
</dbReference>
<evidence type="ECO:0000256" key="2">
    <source>
        <dbReference type="ARBA" id="ARBA00023315"/>
    </source>
</evidence>
<dbReference type="InterPro" id="IPR050832">
    <property type="entry name" value="Bact_Acetyltransf"/>
</dbReference>
<dbReference type="Pfam" id="PF13508">
    <property type="entry name" value="Acetyltransf_7"/>
    <property type="match status" value="1"/>
</dbReference>
<feature type="domain" description="N-acetyltransferase" evidence="3">
    <location>
        <begin position="31"/>
        <end position="205"/>
    </location>
</feature>